<organism evidence="1 2">
    <name type="scientific">Microbispora catharanthi</name>
    <dbReference type="NCBI Taxonomy" id="1712871"/>
    <lineage>
        <taxon>Bacteria</taxon>
        <taxon>Bacillati</taxon>
        <taxon>Actinomycetota</taxon>
        <taxon>Actinomycetes</taxon>
        <taxon>Streptosporangiales</taxon>
        <taxon>Streptosporangiaceae</taxon>
        <taxon>Microbispora</taxon>
    </lineage>
</organism>
<proteinExistence type="predicted"/>
<name>A0A5N6BR02_9ACTN</name>
<dbReference type="Gene3D" id="3.20.20.150">
    <property type="entry name" value="Divalent-metal-dependent TIM barrel enzymes"/>
    <property type="match status" value="1"/>
</dbReference>
<keyword evidence="2" id="KW-1185">Reference proteome</keyword>
<dbReference type="InterPro" id="IPR036237">
    <property type="entry name" value="Xyl_isomerase-like_sf"/>
</dbReference>
<protein>
    <recommendedName>
        <fullName evidence="3">Xylose isomerase-like TIM barrel domain-containing protein</fullName>
    </recommendedName>
</protein>
<evidence type="ECO:0000313" key="1">
    <source>
        <dbReference type="EMBL" id="KAB8182869.1"/>
    </source>
</evidence>
<evidence type="ECO:0008006" key="3">
    <source>
        <dbReference type="Google" id="ProtNLM"/>
    </source>
</evidence>
<dbReference type="AlphaFoldDB" id="A0A5N6BR02"/>
<accession>A0A5N6BR02</accession>
<comment type="caution">
    <text evidence="1">The sequence shown here is derived from an EMBL/GenBank/DDBJ whole genome shotgun (WGS) entry which is preliminary data.</text>
</comment>
<dbReference type="SUPFAM" id="SSF51658">
    <property type="entry name" value="Xylose isomerase-like"/>
    <property type="match status" value="1"/>
</dbReference>
<dbReference type="EMBL" id="VDMA02000012">
    <property type="protein sequence ID" value="KAB8182869.1"/>
    <property type="molecule type" value="Genomic_DNA"/>
</dbReference>
<evidence type="ECO:0000313" key="2">
    <source>
        <dbReference type="Proteomes" id="UP000313066"/>
    </source>
</evidence>
<dbReference type="RefSeq" id="WP_139576712.1">
    <property type="nucleotide sequence ID" value="NZ_VDMA02000012.1"/>
</dbReference>
<reference evidence="1 2" key="1">
    <citation type="submission" date="2019-10" db="EMBL/GenBank/DDBJ databases">
        <title>Nonomuraea sp. nov., isolated from Phyllanthus amarus.</title>
        <authorList>
            <person name="Klykleung N."/>
            <person name="Tanasupawat S."/>
        </authorList>
    </citation>
    <scope>NUCLEOTIDE SEQUENCE [LARGE SCALE GENOMIC DNA]</scope>
    <source>
        <strain evidence="1 2">CR1-09</strain>
    </source>
</reference>
<gene>
    <name evidence="1" type="ORF">FH610_023085</name>
</gene>
<sequence length="255" mass="25923">MTNVPAIGLSSGTLPGATAAQLADAVLAYGGSGVDLRIGKNQRWERDGVAEAVRGFAAAGLHVFFTGVGWRLGDPALPDPAAAGVPSEWPVKVFCVEAPDVGLVADQVAAAADAGLELWVETHAGGPGVNGLIDLAERTGVGVVLDVLGLDEIGGADRRQLAGLAPHVRAAQVKGVRRTSDGVRHRSLTPADLEPVLRVMDRAALRCVTVESRAGTPAADMAVLAAALATALVPAGAHPNATAATKPPEKEEGLR</sequence>
<dbReference type="Proteomes" id="UP000313066">
    <property type="component" value="Unassembled WGS sequence"/>
</dbReference>